<feature type="transmembrane region" description="Helical" evidence="1">
    <location>
        <begin position="579"/>
        <end position="597"/>
    </location>
</feature>
<reference evidence="2 3" key="2">
    <citation type="submission" date="2023-12" db="EMBL/GenBank/DDBJ databases">
        <title>Description of an unclassified Opitutus bacterium of Verrucomicrobiota.</title>
        <authorList>
            <person name="Zhang D.-F."/>
        </authorList>
    </citation>
    <scope>NUCLEOTIDE SEQUENCE [LARGE SCALE GENOMIC DNA]</scope>
    <source>
        <strain evidence="2 3">WL0086</strain>
    </source>
</reference>
<organism evidence="2 3">
    <name type="scientific">Actomonas aquatica</name>
    <dbReference type="NCBI Taxonomy" id="2866162"/>
    <lineage>
        <taxon>Bacteria</taxon>
        <taxon>Pseudomonadati</taxon>
        <taxon>Verrucomicrobiota</taxon>
        <taxon>Opitutia</taxon>
        <taxon>Opitutales</taxon>
        <taxon>Opitutaceae</taxon>
        <taxon>Actomonas</taxon>
    </lineage>
</organism>
<evidence type="ECO:0000256" key="1">
    <source>
        <dbReference type="SAM" id="Phobius"/>
    </source>
</evidence>
<feature type="transmembrane region" description="Helical" evidence="1">
    <location>
        <begin position="103"/>
        <end position="122"/>
    </location>
</feature>
<feature type="transmembrane region" description="Helical" evidence="1">
    <location>
        <begin position="224"/>
        <end position="243"/>
    </location>
</feature>
<dbReference type="RefSeq" id="WP_221031052.1">
    <property type="nucleotide sequence ID" value="NZ_CP139781.1"/>
</dbReference>
<feature type="transmembrane region" description="Helical" evidence="1">
    <location>
        <begin position="293"/>
        <end position="317"/>
    </location>
</feature>
<keyword evidence="1" id="KW-1133">Transmembrane helix</keyword>
<feature type="transmembrane region" description="Helical" evidence="1">
    <location>
        <begin position="419"/>
        <end position="441"/>
    </location>
</feature>
<evidence type="ECO:0000313" key="2">
    <source>
        <dbReference type="EMBL" id="WRQ89185.1"/>
    </source>
</evidence>
<name>A0ABZ1CC02_9BACT</name>
<feature type="transmembrane region" description="Helical" evidence="1">
    <location>
        <begin position="337"/>
        <end position="355"/>
    </location>
</feature>
<dbReference type="EMBL" id="CP139781">
    <property type="protein sequence ID" value="WRQ89185.1"/>
    <property type="molecule type" value="Genomic_DNA"/>
</dbReference>
<feature type="transmembrane region" description="Helical" evidence="1">
    <location>
        <begin position="665"/>
        <end position="689"/>
    </location>
</feature>
<keyword evidence="1" id="KW-0812">Transmembrane</keyword>
<accession>A0ABZ1CC02</accession>
<sequence length="1008" mass="110246">MSTSPSRSRFWRTPVWGLVAAGLLVTGLLLTKGPYATWQWWGFVASNPAFYDTQVITAGAESFREGHDPLRENPADLGGRPLNYPRIWHQLFALGIDRSDTPILGGFMLGCFLLTLALFVHLVRGPPAWWWFGAILSPAILLGLERGNTDILAFALVAAATCLTAVGRSRAASAAIVFAGALKLFPFAAAPLLLGGSRRRAPWLVFLSIIIGLLYVLANRDDLQLIRDATPLTYYLSFGYLAFGLGAEQHFGFTVATLPLWVPVLLLAIATLIPAVRSLRAAPSPAPDTAPDLALTGFLGGTSIYLASFLLGSSFNYRLTFLLLVLPQLHRWLRSPAHRPFAVVALACTYLVWWFPLPQPVNPFADGLVFVLDQLSHWILFLTLGGLTGSLAPRLDLFPAGPLSAWFKRQPSRQAPRPSFLPAFARACLIVVLGVTALWFARTPHVESAAPASLEELLLLDRHQRIPDYTAFDVTADLGESGPATLALLELTAANDAADARRLTVFVLAALWMAAWSGLSASLGIRRSLLASLPLWLALAWAPFAFLQSFGSAPLVWAATTMAVALLWVAQSQRPIRPVLAGLAGVFAACSIALLPWLNLPGFLVWLLLLIAGLPLAQRHGPWWRRSWFLLAVGLPALTWAWVQGDGRLPDLLHLYFGYLGHPSALGVALWTQTLGGLAVITLLMAGGLALTRRLDTRSPLPIALAVAATALPAHWVAQHREPATPAATSAIVDVLNQFPGRLPHDRLGVWGVRPGIYRETGLTPATLSPFPLAALAHADSGANRYLDRYFGELSFYPPEFLVDTIGPGDPFYSNRSTHGHEAYPKLAAWLETHYVLIRDVGSGRLYVRHRQDEGRDLTRPNILPVTLEDMQETEAMVAPFYLPEFPDHVRFFAHAPARFVLAAPPQALRLSGTFGFRDGVTDSPEGHTDGCVFRIVLRSVDRPPVLLLEQTLDPYKDPARRLLQGFTVDLPADRADNATLELQVDPRGNPSFDWAFWGDLEFVLTFP</sequence>
<evidence type="ECO:0000313" key="3">
    <source>
        <dbReference type="Proteomes" id="UP000738431"/>
    </source>
</evidence>
<protein>
    <recommendedName>
        <fullName evidence="4">Glycosyltransferase RgtA/B/C/D-like domain-containing protein</fullName>
    </recommendedName>
</protein>
<dbReference type="Proteomes" id="UP000738431">
    <property type="component" value="Chromosome"/>
</dbReference>
<gene>
    <name evidence="2" type="ORF">K1X11_007180</name>
</gene>
<feature type="transmembrane region" description="Helical" evidence="1">
    <location>
        <begin position="603"/>
        <end position="621"/>
    </location>
</feature>
<feature type="transmembrane region" description="Helical" evidence="1">
    <location>
        <begin position="201"/>
        <end position="218"/>
    </location>
</feature>
<keyword evidence="1" id="KW-0472">Membrane</keyword>
<feature type="transmembrane region" description="Helical" evidence="1">
    <location>
        <begin position="15"/>
        <end position="31"/>
    </location>
</feature>
<feature type="transmembrane region" description="Helical" evidence="1">
    <location>
        <begin position="128"/>
        <end position="144"/>
    </location>
</feature>
<feature type="transmembrane region" description="Helical" evidence="1">
    <location>
        <begin position="250"/>
        <end position="273"/>
    </location>
</feature>
<reference evidence="2 3" key="1">
    <citation type="submission" date="2021-08" db="EMBL/GenBank/DDBJ databases">
        <authorList>
            <person name="Zhang D."/>
            <person name="Zhang A."/>
            <person name="Wang L."/>
        </authorList>
    </citation>
    <scope>NUCLEOTIDE SEQUENCE [LARGE SCALE GENOMIC DNA]</scope>
    <source>
        <strain evidence="2 3">WL0086</strain>
    </source>
</reference>
<feature type="transmembrane region" description="Helical" evidence="1">
    <location>
        <begin position="174"/>
        <end position="194"/>
    </location>
</feature>
<evidence type="ECO:0008006" key="4">
    <source>
        <dbReference type="Google" id="ProtNLM"/>
    </source>
</evidence>
<feature type="transmembrane region" description="Helical" evidence="1">
    <location>
        <begin position="553"/>
        <end position="570"/>
    </location>
</feature>
<feature type="transmembrane region" description="Helical" evidence="1">
    <location>
        <begin position="628"/>
        <end position="645"/>
    </location>
</feature>
<feature type="transmembrane region" description="Helical" evidence="1">
    <location>
        <begin position="503"/>
        <end position="522"/>
    </location>
</feature>
<feature type="transmembrane region" description="Helical" evidence="1">
    <location>
        <begin position="151"/>
        <end position="168"/>
    </location>
</feature>
<proteinExistence type="predicted"/>
<keyword evidence="3" id="KW-1185">Reference proteome</keyword>